<name>A0A9P4J990_9PEZI</name>
<dbReference type="InterPro" id="IPR056124">
    <property type="entry name" value="DUF7707"/>
</dbReference>
<proteinExistence type="predicted"/>
<evidence type="ECO:0000313" key="3">
    <source>
        <dbReference type="Proteomes" id="UP000799439"/>
    </source>
</evidence>
<feature type="domain" description="DUF7707" evidence="1">
    <location>
        <begin position="4"/>
        <end position="107"/>
    </location>
</feature>
<dbReference type="Proteomes" id="UP000799439">
    <property type="component" value="Unassembled WGS sequence"/>
</dbReference>
<dbReference type="AlphaFoldDB" id="A0A9P4J990"/>
<accession>A0A9P4J990</accession>
<evidence type="ECO:0000259" key="1">
    <source>
        <dbReference type="Pfam" id="PF24808"/>
    </source>
</evidence>
<protein>
    <recommendedName>
        <fullName evidence="1">DUF7707 domain-containing protein</fullName>
    </recommendedName>
</protein>
<reference evidence="2" key="1">
    <citation type="journal article" date="2020" name="Stud. Mycol.">
        <title>101 Dothideomycetes genomes: a test case for predicting lifestyles and emergence of pathogens.</title>
        <authorList>
            <person name="Haridas S."/>
            <person name="Albert R."/>
            <person name="Binder M."/>
            <person name="Bloem J."/>
            <person name="Labutti K."/>
            <person name="Salamov A."/>
            <person name="Andreopoulos B."/>
            <person name="Baker S."/>
            <person name="Barry K."/>
            <person name="Bills G."/>
            <person name="Bluhm B."/>
            <person name="Cannon C."/>
            <person name="Castanera R."/>
            <person name="Culley D."/>
            <person name="Daum C."/>
            <person name="Ezra D."/>
            <person name="Gonzalez J."/>
            <person name="Henrissat B."/>
            <person name="Kuo A."/>
            <person name="Liang C."/>
            <person name="Lipzen A."/>
            <person name="Lutzoni F."/>
            <person name="Magnuson J."/>
            <person name="Mondo S."/>
            <person name="Nolan M."/>
            <person name="Ohm R."/>
            <person name="Pangilinan J."/>
            <person name="Park H.-J."/>
            <person name="Ramirez L."/>
            <person name="Alfaro M."/>
            <person name="Sun H."/>
            <person name="Tritt A."/>
            <person name="Yoshinaga Y."/>
            <person name="Zwiers L.-H."/>
            <person name="Turgeon B."/>
            <person name="Goodwin S."/>
            <person name="Spatafora J."/>
            <person name="Crous P."/>
            <person name="Grigoriev I."/>
        </authorList>
    </citation>
    <scope>NUCLEOTIDE SEQUENCE</scope>
    <source>
        <strain evidence="2">CBS 260.36</strain>
    </source>
</reference>
<dbReference type="OrthoDB" id="2439692at2759"/>
<feature type="non-terminal residue" evidence="2">
    <location>
        <position position="124"/>
    </location>
</feature>
<gene>
    <name evidence="2" type="ORF">K461DRAFT_202830</name>
</gene>
<comment type="caution">
    <text evidence="2">The sequence shown here is derived from an EMBL/GenBank/DDBJ whole genome shotgun (WGS) entry which is preliminary data.</text>
</comment>
<dbReference type="PANTHER" id="PTHR38118">
    <property type="entry name" value="ANCHORED CELL WALL PROTEIN 11-RELATED"/>
    <property type="match status" value="1"/>
</dbReference>
<sequence>AQYVIDPNSVPISTRDAWCSSQITQCPLICLQYANSTGAEVNNCDPKALAYECLCSNGVTPNASEYSQTLPYYVCTEWGTQCVAGCGQDNTCSDECRADHPCGAQDPKKVNLTTTSATAASSTG</sequence>
<dbReference type="PANTHER" id="PTHR38118:SF2">
    <property type="entry name" value="CDP-ALCOHOL PHOSPHATIDYLTRANSFERASE PROTEIN"/>
    <property type="match status" value="1"/>
</dbReference>
<evidence type="ECO:0000313" key="2">
    <source>
        <dbReference type="EMBL" id="KAF2154639.1"/>
    </source>
</evidence>
<dbReference type="EMBL" id="ML996083">
    <property type="protein sequence ID" value="KAF2154639.1"/>
    <property type="molecule type" value="Genomic_DNA"/>
</dbReference>
<organism evidence="2 3">
    <name type="scientific">Myriangium duriaei CBS 260.36</name>
    <dbReference type="NCBI Taxonomy" id="1168546"/>
    <lineage>
        <taxon>Eukaryota</taxon>
        <taxon>Fungi</taxon>
        <taxon>Dikarya</taxon>
        <taxon>Ascomycota</taxon>
        <taxon>Pezizomycotina</taxon>
        <taxon>Dothideomycetes</taxon>
        <taxon>Dothideomycetidae</taxon>
        <taxon>Myriangiales</taxon>
        <taxon>Myriangiaceae</taxon>
        <taxon>Myriangium</taxon>
    </lineage>
</organism>
<dbReference type="Pfam" id="PF24808">
    <property type="entry name" value="DUF7707"/>
    <property type="match status" value="1"/>
</dbReference>
<feature type="non-terminal residue" evidence="2">
    <location>
        <position position="1"/>
    </location>
</feature>
<keyword evidence="3" id="KW-1185">Reference proteome</keyword>